<gene>
    <name evidence="8" type="ORF">BDV98DRAFT_588669</name>
</gene>
<keyword evidence="9" id="KW-1185">Reference proteome</keyword>
<evidence type="ECO:0000256" key="5">
    <source>
        <dbReference type="ARBA" id="ARBA00023136"/>
    </source>
</evidence>
<evidence type="ECO:0000256" key="2">
    <source>
        <dbReference type="ARBA" id="ARBA00008573"/>
    </source>
</evidence>
<evidence type="ECO:0000256" key="1">
    <source>
        <dbReference type="ARBA" id="ARBA00004141"/>
    </source>
</evidence>
<accession>A0A5C3QZZ5</accession>
<protein>
    <recommendedName>
        <fullName evidence="6">Protein YOP1</fullName>
    </recommendedName>
</protein>
<dbReference type="Pfam" id="PF03134">
    <property type="entry name" value="TB2_DP1_HVA22"/>
    <property type="match status" value="1"/>
</dbReference>
<evidence type="ECO:0000256" key="4">
    <source>
        <dbReference type="ARBA" id="ARBA00022989"/>
    </source>
</evidence>
<evidence type="ECO:0000313" key="9">
    <source>
        <dbReference type="Proteomes" id="UP000305067"/>
    </source>
</evidence>
<dbReference type="PANTHER" id="PTHR12300">
    <property type="entry name" value="HVA22-LIKE PROTEINS"/>
    <property type="match status" value="1"/>
</dbReference>
<keyword evidence="3 6" id="KW-0812">Transmembrane</keyword>
<feature type="transmembrane region" description="Helical" evidence="6">
    <location>
        <begin position="46"/>
        <end position="68"/>
    </location>
</feature>
<sequence>MLMSLLSHILIGYFCFALPSFATFKALSHRPLSEPDLERWTTYWAVVGVFLSLETGFEFFISWLPFYWEIKTAFLLFLALPQTEGSTYIYQTYLRPFFSQNEVELDRGIGSIQKSTVTFLQARLSQLFEIVMRLINNKNGAAQPQHTQSGQQAQNDNPLGAALGMFKAYNTHFGSGAQDRAAPVAPNTQAYNGVATSGVQSRAAPVSPNLQSRKSGVSPIPSPLPTPNEPIGAPMYPATRGGMHPPVIPSFPEPEYD</sequence>
<evidence type="ECO:0000256" key="3">
    <source>
        <dbReference type="ARBA" id="ARBA00022692"/>
    </source>
</evidence>
<proteinExistence type="inferred from homology"/>
<evidence type="ECO:0000313" key="8">
    <source>
        <dbReference type="EMBL" id="TFL06390.1"/>
    </source>
</evidence>
<evidence type="ECO:0000256" key="7">
    <source>
        <dbReference type="SAM" id="MobiDB-lite"/>
    </source>
</evidence>
<dbReference type="STRING" id="1884261.A0A5C3QZZ5"/>
<keyword evidence="5 6" id="KW-0472">Membrane</keyword>
<comment type="caution">
    <text evidence="6">Lacks conserved residue(s) required for the propagation of feature annotation.</text>
</comment>
<dbReference type="InterPro" id="IPR004345">
    <property type="entry name" value="TB2_DP1_HVA22"/>
</dbReference>
<feature type="region of interest" description="Disordered" evidence="7">
    <location>
        <begin position="196"/>
        <end position="257"/>
    </location>
</feature>
<dbReference type="PANTHER" id="PTHR12300:SF161">
    <property type="entry name" value="RECEPTOR EXPRESSION-ENHANCING PROTEIN"/>
    <property type="match status" value="1"/>
</dbReference>
<feature type="compositionally biased region" description="Pro residues" evidence="7">
    <location>
        <begin position="246"/>
        <end position="257"/>
    </location>
</feature>
<reference evidence="8 9" key="1">
    <citation type="journal article" date="2019" name="Nat. Ecol. Evol.">
        <title>Megaphylogeny resolves global patterns of mushroom evolution.</title>
        <authorList>
            <person name="Varga T."/>
            <person name="Krizsan K."/>
            <person name="Foldi C."/>
            <person name="Dima B."/>
            <person name="Sanchez-Garcia M."/>
            <person name="Sanchez-Ramirez S."/>
            <person name="Szollosi G.J."/>
            <person name="Szarkandi J.G."/>
            <person name="Papp V."/>
            <person name="Albert L."/>
            <person name="Andreopoulos W."/>
            <person name="Angelini C."/>
            <person name="Antonin V."/>
            <person name="Barry K.W."/>
            <person name="Bougher N.L."/>
            <person name="Buchanan P."/>
            <person name="Buyck B."/>
            <person name="Bense V."/>
            <person name="Catcheside P."/>
            <person name="Chovatia M."/>
            <person name="Cooper J."/>
            <person name="Damon W."/>
            <person name="Desjardin D."/>
            <person name="Finy P."/>
            <person name="Geml J."/>
            <person name="Haridas S."/>
            <person name="Hughes K."/>
            <person name="Justo A."/>
            <person name="Karasinski D."/>
            <person name="Kautmanova I."/>
            <person name="Kiss B."/>
            <person name="Kocsube S."/>
            <person name="Kotiranta H."/>
            <person name="LaButti K.M."/>
            <person name="Lechner B.E."/>
            <person name="Liimatainen K."/>
            <person name="Lipzen A."/>
            <person name="Lukacs Z."/>
            <person name="Mihaltcheva S."/>
            <person name="Morgado L.N."/>
            <person name="Niskanen T."/>
            <person name="Noordeloos M.E."/>
            <person name="Ohm R.A."/>
            <person name="Ortiz-Santana B."/>
            <person name="Ovrebo C."/>
            <person name="Racz N."/>
            <person name="Riley R."/>
            <person name="Savchenko A."/>
            <person name="Shiryaev A."/>
            <person name="Soop K."/>
            <person name="Spirin V."/>
            <person name="Szebenyi C."/>
            <person name="Tomsovsky M."/>
            <person name="Tulloss R.E."/>
            <person name="Uehling J."/>
            <person name="Grigoriev I.V."/>
            <person name="Vagvolgyi C."/>
            <person name="Papp T."/>
            <person name="Martin F.M."/>
            <person name="Miettinen O."/>
            <person name="Hibbett D.S."/>
            <person name="Nagy L.G."/>
        </authorList>
    </citation>
    <scope>NUCLEOTIDE SEQUENCE [LARGE SCALE GENOMIC DNA]</scope>
    <source>
        <strain evidence="8 9">CBS 309.79</strain>
    </source>
</reference>
<dbReference type="OrthoDB" id="434647at2759"/>
<comment type="subcellular location">
    <subcellularLocation>
        <location evidence="1 6">Membrane</location>
        <topology evidence="1 6">Multi-pass membrane protein</topology>
    </subcellularLocation>
</comment>
<keyword evidence="4 6" id="KW-1133">Transmembrane helix</keyword>
<comment type="similarity">
    <text evidence="2 6">Belongs to the DP1 family.</text>
</comment>
<dbReference type="EMBL" id="ML178815">
    <property type="protein sequence ID" value="TFL06390.1"/>
    <property type="molecule type" value="Genomic_DNA"/>
</dbReference>
<dbReference type="Proteomes" id="UP000305067">
    <property type="component" value="Unassembled WGS sequence"/>
</dbReference>
<dbReference type="AlphaFoldDB" id="A0A5C3QZZ5"/>
<name>A0A5C3QZZ5_9AGAR</name>
<organism evidence="8 9">
    <name type="scientific">Pterulicium gracile</name>
    <dbReference type="NCBI Taxonomy" id="1884261"/>
    <lineage>
        <taxon>Eukaryota</taxon>
        <taxon>Fungi</taxon>
        <taxon>Dikarya</taxon>
        <taxon>Basidiomycota</taxon>
        <taxon>Agaricomycotina</taxon>
        <taxon>Agaricomycetes</taxon>
        <taxon>Agaricomycetidae</taxon>
        <taxon>Agaricales</taxon>
        <taxon>Pleurotineae</taxon>
        <taxon>Pterulaceae</taxon>
        <taxon>Pterulicium</taxon>
    </lineage>
</organism>
<evidence type="ECO:0000256" key="6">
    <source>
        <dbReference type="RuleBase" id="RU362006"/>
    </source>
</evidence>
<dbReference type="GO" id="GO:0016020">
    <property type="term" value="C:membrane"/>
    <property type="evidence" value="ECO:0007669"/>
    <property type="project" value="UniProtKB-SubCell"/>
</dbReference>